<evidence type="ECO:0000256" key="1">
    <source>
        <dbReference type="ARBA" id="ARBA00004196"/>
    </source>
</evidence>
<dbReference type="InterPro" id="IPR052387">
    <property type="entry name" value="Fibrocystin"/>
</dbReference>
<dbReference type="InterPro" id="IPR011050">
    <property type="entry name" value="Pectin_lyase_fold/virulence"/>
</dbReference>
<keyword evidence="4" id="KW-0812">Transmembrane</keyword>
<dbReference type="GO" id="GO:0030313">
    <property type="term" value="C:cell envelope"/>
    <property type="evidence" value="ECO:0007669"/>
    <property type="project" value="UniProtKB-SubCell"/>
</dbReference>
<dbReference type="PANTHER" id="PTHR46769:SF2">
    <property type="entry name" value="FIBROCYSTIN-L ISOFORM 2 PRECURSOR-RELATED"/>
    <property type="match status" value="1"/>
</dbReference>
<dbReference type="SUPFAM" id="SSF51126">
    <property type="entry name" value="Pectin lyase-like"/>
    <property type="match status" value="1"/>
</dbReference>
<accession>A0A4S8HEU0</accession>
<dbReference type="PROSITE" id="PS51820">
    <property type="entry name" value="PA14"/>
    <property type="match status" value="1"/>
</dbReference>
<name>A0A4S8HEU0_9BACT</name>
<dbReference type="SUPFAM" id="SSF56988">
    <property type="entry name" value="Anthrax protective antigen"/>
    <property type="match status" value="1"/>
</dbReference>
<sequence length="785" mass="86151">MKRAAALYTSMSFLKKKVNLYHPANLIFTMQSVPLYVFYFVLMLLGTQRPPERVISCAPAVTAFTGSITSVRNGNWSDPGTWGGRVPGPKDAPVIADGHIVQVDANVVVAGMQVAGQLTFDPSRSITFSSSKNILVTGQLQMKAASPVITHTLRFTGINENNFEGGGMDMLDSDIGLWVMEMGQLQLQGQEKTAWTNAIGAIAAGATTITVRDATGWRVGDELLITPTAANARNVDVRTITAIKGNTVSVNAATTAHPLINNLWTAEVGNLSRNIRVEGSATGRSHIFIRSAIPQMVKHVAFRYLGPRKSMGRTEVKDQVQGRYGLHFHHCNDGSDGSMVEGCVMRDIDNHAYVPHVSHGITMRHNIAYNCTDAPFWWDLPDATHRTVWTHNLVVAPKYVQGALSLDTKGSPTFGTHGFVLSMGDDNRCDSNVVAGQQGLETVNAAYDWEEMPIESAWIFKGNIAHNSDCGIRSWQNNGKNHVLEQTIIYNCRVGVMHGAYVNNYTYNGGYLYNSVFEDHAASGANGVRIENMILDGDSQIPYPFTMVEGPAKGERPVLLRNCTIKGGTKGAILNGSSNAVKSLDVVQCDIRGHITLAPNAGKEEVIRVQPVKGAAYTITKSGKKEGTAFAPLILGSGAGLKGAYYNGTDWNDLVEARIDPLISFPEWRLPMPGLATGVHYKIKDTRYSIRFTGFIEPQYTEEYIFSTEVAGGVRLWVNDTLLIDRWRDEYTTTHTSPAIALEAGKKYAIRLEYFNQDDRSSLYLFWQSASLPRELVPQSQLYGE</sequence>
<dbReference type="PANTHER" id="PTHR46769">
    <property type="entry name" value="POLYCYSTIC KIDNEY AND HEPATIC DISEASE 1 (AUTOSOMAL RECESSIVE)-LIKE 1"/>
    <property type="match status" value="1"/>
</dbReference>
<dbReference type="InterPro" id="IPR037524">
    <property type="entry name" value="PA14/GLEYA"/>
</dbReference>
<dbReference type="AlphaFoldDB" id="A0A4S8HEU0"/>
<dbReference type="Gene3D" id="3.90.182.10">
    <property type="entry name" value="Toxin - Anthrax Protective Antigen,domain 1"/>
    <property type="match status" value="1"/>
</dbReference>
<organism evidence="6 7">
    <name type="scientific">Niastella caeni</name>
    <dbReference type="NCBI Taxonomy" id="2569763"/>
    <lineage>
        <taxon>Bacteria</taxon>
        <taxon>Pseudomonadati</taxon>
        <taxon>Bacteroidota</taxon>
        <taxon>Chitinophagia</taxon>
        <taxon>Chitinophagales</taxon>
        <taxon>Chitinophagaceae</taxon>
        <taxon>Niastella</taxon>
    </lineage>
</organism>
<dbReference type="SMART" id="SM00758">
    <property type="entry name" value="PA14"/>
    <property type="match status" value="1"/>
</dbReference>
<evidence type="ECO:0000256" key="2">
    <source>
        <dbReference type="ARBA" id="ARBA00022729"/>
    </source>
</evidence>
<dbReference type="InterPro" id="IPR011658">
    <property type="entry name" value="PA14_dom"/>
</dbReference>
<evidence type="ECO:0000313" key="6">
    <source>
        <dbReference type="EMBL" id="THU32931.1"/>
    </source>
</evidence>
<keyword evidence="4" id="KW-0472">Membrane</keyword>
<evidence type="ECO:0000256" key="3">
    <source>
        <dbReference type="ARBA" id="ARBA00022737"/>
    </source>
</evidence>
<proteinExistence type="predicted"/>
<feature type="transmembrane region" description="Helical" evidence="4">
    <location>
        <begin position="20"/>
        <end position="45"/>
    </location>
</feature>
<keyword evidence="2" id="KW-0732">Signal</keyword>
<dbReference type="InterPro" id="IPR019316">
    <property type="entry name" value="G8_domain"/>
</dbReference>
<keyword evidence="7" id="KW-1185">Reference proteome</keyword>
<feature type="domain" description="PA14" evidence="5">
    <location>
        <begin position="636"/>
        <end position="781"/>
    </location>
</feature>
<comment type="subcellular location">
    <subcellularLocation>
        <location evidence="1">Cell envelope</location>
    </subcellularLocation>
</comment>
<evidence type="ECO:0000313" key="7">
    <source>
        <dbReference type="Proteomes" id="UP000306918"/>
    </source>
</evidence>
<dbReference type="Pfam" id="PF07691">
    <property type="entry name" value="PA14"/>
    <property type="match status" value="1"/>
</dbReference>
<comment type="caution">
    <text evidence="6">The sequence shown here is derived from an EMBL/GenBank/DDBJ whole genome shotgun (WGS) entry which is preliminary data.</text>
</comment>
<evidence type="ECO:0000259" key="5">
    <source>
        <dbReference type="PROSITE" id="PS51820"/>
    </source>
</evidence>
<keyword evidence="4" id="KW-1133">Transmembrane helix</keyword>
<reference evidence="6 7" key="1">
    <citation type="submission" date="2019-04" db="EMBL/GenBank/DDBJ databases">
        <title>Niastella caeni sp. nov., isolated from activated sludge.</title>
        <authorList>
            <person name="Sheng M."/>
        </authorList>
    </citation>
    <scope>NUCLEOTIDE SEQUENCE [LARGE SCALE GENOMIC DNA]</scope>
    <source>
        <strain evidence="6 7">HX-2-15</strain>
    </source>
</reference>
<keyword evidence="3" id="KW-0677">Repeat</keyword>
<dbReference type="Gene3D" id="2.160.20.10">
    <property type="entry name" value="Single-stranded right-handed beta-helix, Pectin lyase-like"/>
    <property type="match status" value="1"/>
</dbReference>
<evidence type="ECO:0000256" key="4">
    <source>
        <dbReference type="SAM" id="Phobius"/>
    </source>
</evidence>
<dbReference type="Pfam" id="PF10162">
    <property type="entry name" value="G8"/>
    <property type="match status" value="1"/>
</dbReference>
<dbReference type="InterPro" id="IPR012334">
    <property type="entry name" value="Pectin_lyas_fold"/>
</dbReference>
<gene>
    <name evidence="6" type="ORF">FAM09_26130</name>
</gene>
<dbReference type="EMBL" id="STFF01000010">
    <property type="protein sequence ID" value="THU32931.1"/>
    <property type="molecule type" value="Genomic_DNA"/>
</dbReference>
<dbReference type="Proteomes" id="UP000306918">
    <property type="component" value="Unassembled WGS sequence"/>
</dbReference>
<protein>
    <recommendedName>
        <fullName evidence="5">PA14 domain-containing protein</fullName>
    </recommendedName>
</protein>